<dbReference type="Pfam" id="PF07324">
    <property type="entry name" value="DGCR6"/>
    <property type="match status" value="1"/>
</dbReference>
<name>A0A0N4UDG3_DRAME</name>
<dbReference type="WBParaSite" id="DME_0000537501-mRNA-1">
    <property type="protein sequence ID" value="DME_0000537501-mRNA-1"/>
    <property type="gene ID" value="DME_0000537501"/>
</dbReference>
<dbReference type="PANTHER" id="PTHR13054:SF2">
    <property type="entry name" value="PROTEIN DGCR6"/>
    <property type="match status" value="1"/>
</dbReference>
<sequence>MEHFSIEERRSFMKEEMEVFVSKLDTRTSEQFNSALQKAIIESLLDGTVFPIVESLADLQNMTERQLFANRQQQLIELQSVPDLDTRMRLIDMDIVYELDKITTQQQDTLARAGVPGFRITKNCREIILQMAIIRFIVGVQKKIQNLSNIS</sequence>
<protein>
    <submittedName>
        <fullName evidence="5">Trigger_C domain-containing protein</fullName>
    </submittedName>
</protein>
<evidence type="ECO:0000313" key="4">
    <source>
        <dbReference type="Proteomes" id="UP000274756"/>
    </source>
</evidence>
<evidence type="ECO:0000256" key="1">
    <source>
        <dbReference type="ARBA" id="ARBA00005939"/>
    </source>
</evidence>
<reference evidence="5" key="1">
    <citation type="submission" date="2017-02" db="UniProtKB">
        <authorList>
            <consortium name="WormBaseParasite"/>
        </authorList>
    </citation>
    <scope>IDENTIFICATION</scope>
</reference>
<organism evidence="3 5">
    <name type="scientific">Dracunculus medinensis</name>
    <name type="common">Guinea worm</name>
    <dbReference type="NCBI Taxonomy" id="318479"/>
    <lineage>
        <taxon>Eukaryota</taxon>
        <taxon>Metazoa</taxon>
        <taxon>Ecdysozoa</taxon>
        <taxon>Nematoda</taxon>
        <taxon>Chromadorea</taxon>
        <taxon>Rhabditida</taxon>
        <taxon>Spirurina</taxon>
        <taxon>Dracunculoidea</taxon>
        <taxon>Dracunculidae</taxon>
        <taxon>Dracunculus</taxon>
    </lineage>
</organism>
<reference evidence="2 4" key="2">
    <citation type="submission" date="2018-11" db="EMBL/GenBank/DDBJ databases">
        <authorList>
            <consortium name="Pathogen Informatics"/>
        </authorList>
    </citation>
    <scope>NUCLEOTIDE SEQUENCE [LARGE SCALE GENOMIC DNA]</scope>
</reference>
<dbReference type="OrthoDB" id="21617at2759"/>
<comment type="similarity">
    <text evidence="1">Belongs to the gonadal family.</text>
</comment>
<dbReference type="PANTHER" id="PTHR13054">
    <property type="entry name" value="DIGEORGE SYNDROME CRITICAL REGION 6 DGCR6 FAMILY MEMBER"/>
    <property type="match status" value="1"/>
</dbReference>
<accession>A0A0N4UDG3</accession>
<dbReference type="Proteomes" id="UP000038040">
    <property type="component" value="Unplaced"/>
</dbReference>
<dbReference type="STRING" id="318479.A0A0N4UDG3"/>
<keyword evidence="4" id="KW-1185">Reference proteome</keyword>
<proteinExistence type="inferred from homology"/>
<evidence type="ECO:0000313" key="2">
    <source>
        <dbReference type="EMBL" id="VDN59201.1"/>
    </source>
</evidence>
<gene>
    <name evidence="2" type="ORF">DME_LOCUS9174</name>
</gene>
<dbReference type="AlphaFoldDB" id="A0A0N4UDG3"/>
<dbReference type="InterPro" id="IPR010849">
    <property type="entry name" value="Gonadal"/>
</dbReference>
<evidence type="ECO:0000313" key="3">
    <source>
        <dbReference type="Proteomes" id="UP000038040"/>
    </source>
</evidence>
<evidence type="ECO:0000313" key="5">
    <source>
        <dbReference type="WBParaSite" id="DME_0000537501-mRNA-1"/>
    </source>
</evidence>
<dbReference type="EMBL" id="UYYG01001177">
    <property type="protein sequence ID" value="VDN59201.1"/>
    <property type="molecule type" value="Genomic_DNA"/>
</dbReference>
<dbReference type="Proteomes" id="UP000274756">
    <property type="component" value="Unassembled WGS sequence"/>
</dbReference>